<dbReference type="FunFam" id="2.10.25.10:FF:000190">
    <property type="entry name" value="fibulin-5 isoform X2"/>
    <property type="match status" value="1"/>
</dbReference>
<evidence type="ECO:0000256" key="20">
    <source>
        <dbReference type="SAM" id="Coils"/>
    </source>
</evidence>
<name>A0A6B0R757_9CETA</name>
<keyword evidence="9" id="KW-0677">Repeat</keyword>
<dbReference type="GO" id="GO:0006888">
    <property type="term" value="P:endoplasmic reticulum to Golgi vesicle-mediated transport"/>
    <property type="evidence" value="ECO:0007669"/>
    <property type="project" value="TreeGrafter"/>
</dbReference>
<dbReference type="Pfam" id="PF00168">
    <property type="entry name" value="C2"/>
    <property type="match status" value="2"/>
</dbReference>
<dbReference type="InterPro" id="IPR037786">
    <property type="entry name" value="C2A_Tac2-N"/>
</dbReference>
<evidence type="ECO:0000256" key="19">
    <source>
        <dbReference type="PROSITE-ProRule" id="PRU00076"/>
    </source>
</evidence>
<comment type="subcellular location">
    <subcellularLocation>
        <location evidence="2">Golgi apparatus</location>
    </subcellularLocation>
    <subcellularLocation>
        <location evidence="1">Secreted</location>
        <location evidence="1">Extracellular space</location>
        <location evidence="1">Extracellular matrix</location>
    </subcellularLocation>
</comment>
<evidence type="ECO:0000256" key="21">
    <source>
        <dbReference type="SAM" id="MobiDB-lite"/>
    </source>
</evidence>
<keyword evidence="12" id="KW-0333">Golgi apparatus</keyword>
<evidence type="ECO:0000256" key="14">
    <source>
        <dbReference type="ARBA" id="ARBA00023157"/>
    </source>
</evidence>
<comment type="function">
    <text evidence="16">Essential for elastic fiber formation, is involved in the assembly of continuous elastin (ELN) polymer and promotes the interaction of microfibrils and ELN. Stabilizes and organizes elastic fibers in the skin, lung and vasculature. Promotes adhesion of endothelial cells through interaction of integrins and the RGD motif. Vascular ligand for integrin receptors which may play a role in vascular development and remodeling. May act as an adapter that mediates the interaction between FBN1 and ELN.</text>
</comment>
<feature type="coiled-coil region" evidence="20">
    <location>
        <begin position="1024"/>
        <end position="1051"/>
    </location>
</feature>
<dbReference type="FunFam" id="2.10.25.10:FF:000091">
    <property type="entry name" value="Fibulin 5"/>
    <property type="match status" value="1"/>
</dbReference>
<feature type="coiled-coil region" evidence="20">
    <location>
        <begin position="1549"/>
        <end position="1654"/>
    </location>
</feature>
<gene>
    <name evidence="25" type="ORF">E5288_WYG010199</name>
</gene>
<keyword evidence="14 19" id="KW-1015">Disulfide bond</keyword>
<keyword evidence="13 20" id="KW-0175">Coiled coil</keyword>
<dbReference type="EMBL" id="VBQZ03000029">
    <property type="protein sequence ID" value="MXQ86019.1"/>
    <property type="molecule type" value="Genomic_DNA"/>
</dbReference>
<feature type="region of interest" description="Disordered" evidence="21">
    <location>
        <begin position="1370"/>
        <end position="1389"/>
    </location>
</feature>
<evidence type="ECO:0000256" key="18">
    <source>
        <dbReference type="ARBA" id="ARBA00079111"/>
    </source>
</evidence>
<evidence type="ECO:0000259" key="22">
    <source>
        <dbReference type="PROSITE" id="PS50004"/>
    </source>
</evidence>
<feature type="region of interest" description="Disordered" evidence="21">
    <location>
        <begin position="1868"/>
        <end position="1899"/>
    </location>
</feature>
<dbReference type="PROSITE" id="PS50913">
    <property type="entry name" value="GRIP"/>
    <property type="match status" value="1"/>
</dbReference>
<feature type="coiled-coil region" evidence="20">
    <location>
        <begin position="61"/>
        <end position="120"/>
    </location>
</feature>
<dbReference type="Gene3D" id="2.60.40.150">
    <property type="entry name" value="C2 domain"/>
    <property type="match status" value="2"/>
</dbReference>
<keyword evidence="7 19" id="KW-0245">EGF-like domain</keyword>
<evidence type="ECO:0000256" key="10">
    <source>
        <dbReference type="ARBA" id="ARBA00022837"/>
    </source>
</evidence>
<dbReference type="GO" id="GO:0031267">
    <property type="term" value="F:small GTPase binding"/>
    <property type="evidence" value="ECO:0007669"/>
    <property type="project" value="TreeGrafter"/>
</dbReference>
<keyword evidence="6" id="KW-0272">Extracellular matrix</keyword>
<feature type="coiled-coil region" evidence="20">
    <location>
        <begin position="223"/>
        <end position="343"/>
    </location>
</feature>
<dbReference type="InterPro" id="IPR049883">
    <property type="entry name" value="NOTCH1_EGF-like"/>
</dbReference>
<comment type="caution">
    <text evidence="19">Lacks conserved residue(s) required for the propagation of feature annotation.</text>
</comment>
<dbReference type="InterPro" id="IPR000152">
    <property type="entry name" value="EGF-type_Asp/Asn_hydroxyl_site"/>
</dbReference>
<dbReference type="GO" id="GO:0005794">
    <property type="term" value="C:Golgi apparatus"/>
    <property type="evidence" value="ECO:0007669"/>
    <property type="project" value="UniProtKB-SubCell"/>
</dbReference>
<dbReference type="InterPro" id="IPR001881">
    <property type="entry name" value="EGF-like_Ca-bd_dom"/>
</dbReference>
<dbReference type="PROSITE" id="PS00010">
    <property type="entry name" value="ASX_HYDROXYL"/>
    <property type="match status" value="4"/>
</dbReference>
<keyword evidence="5" id="KW-0964">Secreted</keyword>
<dbReference type="Proteomes" id="UP000322234">
    <property type="component" value="Unassembled WGS sequence"/>
</dbReference>
<dbReference type="FunFam" id="2.10.25.10:FF:000487">
    <property type="entry name" value="Fibulin 5"/>
    <property type="match status" value="1"/>
</dbReference>
<keyword evidence="10" id="KW-0106">Calcium</keyword>
<feature type="domain" description="C2" evidence="22">
    <location>
        <begin position="2553"/>
        <end position="2672"/>
    </location>
</feature>
<dbReference type="PROSITE" id="PS50004">
    <property type="entry name" value="C2"/>
    <property type="match status" value="2"/>
</dbReference>
<feature type="domain" description="EGF-like" evidence="23">
    <location>
        <begin position="2125"/>
        <end position="2164"/>
    </location>
</feature>
<dbReference type="CDD" id="cd00054">
    <property type="entry name" value="EGF_CA"/>
    <property type="match status" value="6"/>
</dbReference>
<feature type="compositionally biased region" description="Basic and acidic residues" evidence="21">
    <location>
        <begin position="1378"/>
        <end position="1389"/>
    </location>
</feature>
<feature type="compositionally biased region" description="Low complexity" evidence="21">
    <location>
        <begin position="2522"/>
        <end position="2541"/>
    </location>
</feature>
<feature type="domain" description="EGF-like" evidence="23">
    <location>
        <begin position="2045"/>
        <end position="2085"/>
    </location>
</feature>
<dbReference type="PROSITE" id="PS01186">
    <property type="entry name" value="EGF_2"/>
    <property type="match status" value="4"/>
</dbReference>
<evidence type="ECO:0000256" key="13">
    <source>
        <dbReference type="ARBA" id="ARBA00023054"/>
    </source>
</evidence>
<evidence type="ECO:0000256" key="8">
    <source>
        <dbReference type="ARBA" id="ARBA00022729"/>
    </source>
</evidence>
<dbReference type="GO" id="GO:0007030">
    <property type="term" value="P:Golgi organization"/>
    <property type="evidence" value="ECO:0007669"/>
    <property type="project" value="TreeGrafter"/>
</dbReference>
<dbReference type="SUPFAM" id="SSF57196">
    <property type="entry name" value="EGF/Laminin"/>
    <property type="match status" value="1"/>
</dbReference>
<keyword evidence="8" id="KW-0732">Signal</keyword>
<feature type="domain" description="C2" evidence="22">
    <location>
        <begin position="2674"/>
        <end position="2801"/>
    </location>
</feature>
<dbReference type="GO" id="GO:0005615">
    <property type="term" value="C:extracellular space"/>
    <property type="evidence" value="ECO:0007669"/>
    <property type="project" value="UniProtKB-ARBA"/>
</dbReference>
<dbReference type="SUPFAM" id="SSF57184">
    <property type="entry name" value="Growth factor receptor domain"/>
    <property type="match status" value="2"/>
</dbReference>
<feature type="disulfide bond" evidence="19">
    <location>
        <begin position="2129"/>
        <end position="2139"/>
    </location>
</feature>
<protein>
    <recommendedName>
        <fullName evidence="4">Fibulin-5</fullName>
    </recommendedName>
    <alternativeName>
        <fullName evidence="18">Developmental arteries and neural crest EGF-like protein</fullName>
    </alternativeName>
</protein>
<dbReference type="PROSITE" id="PS50026">
    <property type="entry name" value="EGF_3"/>
    <property type="match status" value="4"/>
</dbReference>
<reference evidence="25" key="1">
    <citation type="submission" date="2019-10" db="EMBL/GenBank/DDBJ databases">
        <title>The sequence and de novo assembly of the wild yak genome.</title>
        <authorList>
            <person name="Liu Y."/>
        </authorList>
    </citation>
    <scope>NUCLEOTIDE SEQUENCE [LARGE SCALE GENOMIC DNA]</scope>
    <source>
        <strain evidence="25">WY2019</strain>
    </source>
</reference>
<dbReference type="InterPro" id="IPR026823">
    <property type="entry name" value="cEGF"/>
</dbReference>
<feature type="coiled-coil region" evidence="20">
    <location>
        <begin position="1203"/>
        <end position="1251"/>
    </location>
</feature>
<evidence type="ECO:0000256" key="2">
    <source>
        <dbReference type="ARBA" id="ARBA00004555"/>
    </source>
</evidence>
<dbReference type="PANTHER" id="PTHR18921:SF2">
    <property type="entry name" value="THYROID RECEPTOR-INTERACTING PROTEIN 11"/>
    <property type="match status" value="1"/>
</dbReference>
<comment type="similarity">
    <text evidence="3">Belongs to the fibulin family.</text>
</comment>
<dbReference type="PANTHER" id="PTHR18921">
    <property type="entry name" value="MYOSIN HEAVY CHAIN - RELATED"/>
    <property type="match status" value="1"/>
</dbReference>
<evidence type="ECO:0000256" key="15">
    <source>
        <dbReference type="ARBA" id="ARBA00023180"/>
    </source>
</evidence>
<evidence type="ECO:0000256" key="1">
    <source>
        <dbReference type="ARBA" id="ARBA00004498"/>
    </source>
</evidence>
<evidence type="ECO:0000256" key="3">
    <source>
        <dbReference type="ARBA" id="ARBA00006127"/>
    </source>
</evidence>
<dbReference type="Pfam" id="PF22914">
    <property type="entry name" value="Fibulin_C"/>
    <property type="match status" value="1"/>
</dbReference>
<dbReference type="FunFam" id="2.10.25.10:FF:000240">
    <property type="entry name" value="Vitamin K-dependent protein S"/>
    <property type="match status" value="1"/>
</dbReference>
<feature type="region of interest" description="Disordered" evidence="21">
    <location>
        <begin position="2519"/>
        <end position="2545"/>
    </location>
</feature>
<evidence type="ECO:0000256" key="5">
    <source>
        <dbReference type="ARBA" id="ARBA00022525"/>
    </source>
</evidence>
<comment type="subunit">
    <text evidence="17">Homodimer. Monomer, homodimerizes in presence of Ca(2+). Interacts with ELN. Interacts (via N-terminus) with the integrins ITGAV/ITGB3, ITGAV/ITGB5 and ITGA9/ITGB1. Interacts with FBN1 (via N-terminal domain). Forms a ternary complex with ELN and FBN1. Interacts with EFEMP2 with moderate affinity. Interacts with LOXL1.</text>
</comment>
<feature type="region of interest" description="Disordered" evidence="21">
    <location>
        <begin position="2421"/>
        <end position="2450"/>
    </location>
</feature>
<evidence type="ECO:0000256" key="7">
    <source>
        <dbReference type="ARBA" id="ARBA00022536"/>
    </source>
</evidence>
<dbReference type="GO" id="GO:0005509">
    <property type="term" value="F:calcium ion binding"/>
    <property type="evidence" value="ECO:0007669"/>
    <property type="project" value="InterPro"/>
</dbReference>
<proteinExistence type="inferred from homology"/>
<dbReference type="InterPro" id="IPR035892">
    <property type="entry name" value="C2_domain_sf"/>
</dbReference>
<dbReference type="CDD" id="cd08684">
    <property type="entry name" value="C2A_Tac2-N"/>
    <property type="match status" value="1"/>
</dbReference>
<evidence type="ECO:0000256" key="12">
    <source>
        <dbReference type="ARBA" id="ARBA00023034"/>
    </source>
</evidence>
<keyword evidence="15" id="KW-0325">Glycoprotein</keyword>
<evidence type="ECO:0000256" key="16">
    <source>
        <dbReference type="ARBA" id="ARBA00046125"/>
    </source>
</evidence>
<keyword evidence="26" id="KW-1185">Reference proteome</keyword>
<dbReference type="Pfam" id="PF07645">
    <property type="entry name" value="EGF_CA"/>
    <property type="match status" value="2"/>
</dbReference>
<evidence type="ECO:0000313" key="26">
    <source>
        <dbReference type="Proteomes" id="UP000322234"/>
    </source>
</evidence>
<feature type="coiled-coil region" evidence="20">
    <location>
        <begin position="387"/>
        <end position="977"/>
    </location>
</feature>
<evidence type="ECO:0000256" key="4">
    <source>
        <dbReference type="ARBA" id="ARBA00021559"/>
    </source>
</evidence>
<organism evidence="25 26">
    <name type="scientific">Bos mutus</name>
    <name type="common">wild yak</name>
    <dbReference type="NCBI Taxonomy" id="72004"/>
    <lineage>
        <taxon>Eukaryota</taxon>
        <taxon>Metazoa</taxon>
        <taxon>Chordata</taxon>
        <taxon>Craniata</taxon>
        <taxon>Vertebrata</taxon>
        <taxon>Euteleostomi</taxon>
        <taxon>Mammalia</taxon>
        <taxon>Eutheria</taxon>
        <taxon>Laurasiatheria</taxon>
        <taxon>Artiodactyla</taxon>
        <taxon>Ruminantia</taxon>
        <taxon>Pecora</taxon>
        <taxon>Bovidae</taxon>
        <taxon>Bovinae</taxon>
        <taxon>Bos</taxon>
    </lineage>
</organism>
<dbReference type="SUPFAM" id="SSF49562">
    <property type="entry name" value="C2 domain (Calcium/lipid-binding domain, CaLB)"/>
    <property type="match status" value="2"/>
</dbReference>
<evidence type="ECO:0000259" key="24">
    <source>
        <dbReference type="PROSITE" id="PS50913"/>
    </source>
</evidence>
<evidence type="ECO:0000256" key="11">
    <source>
        <dbReference type="ARBA" id="ARBA00022889"/>
    </source>
</evidence>
<comment type="caution">
    <text evidence="25">The sequence shown here is derived from an EMBL/GenBank/DDBJ whole genome shotgun (WGS) entry which is preliminary data.</text>
</comment>
<evidence type="ECO:0000256" key="9">
    <source>
        <dbReference type="ARBA" id="ARBA00022737"/>
    </source>
</evidence>
<evidence type="ECO:0000256" key="17">
    <source>
        <dbReference type="ARBA" id="ARBA00046808"/>
    </source>
</evidence>
<dbReference type="SMART" id="SM00239">
    <property type="entry name" value="C2"/>
    <property type="match status" value="2"/>
</dbReference>
<dbReference type="SMART" id="SM00179">
    <property type="entry name" value="EGF_CA"/>
    <property type="match status" value="6"/>
</dbReference>
<evidence type="ECO:0000256" key="6">
    <source>
        <dbReference type="ARBA" id="ARBA00022530"/>
    </source>
</evidence>
<dbReference type="InterPro" id="IPR000237">
    <property type="entry name" value="GRIP_dom"/>
</dbReference>
<dbReference type="PROSITE" id="PS01187">
    <property type="entry name" value="EGF_CA"/>
    <property type="match status" value="2"/>
</dbReference>
<feature type="coiled-coil region" evidence="20">
    <location>
        <begin position="1125"/>
        <end position="1178"/>
    </location>
</feature>
<dbReference type="Pfam" id="PF12662">
    <property type="entry name" value="cEGF"/>
    <property type="match status" value="2"/>
</dbReference>
<feature type="domain" description="EGF-like" evidence="23">
    <location>
        <begin position="2165"/>
        <end position="2205"/>
    </location>
</feature>
<dbReference type="InterPro" id="IPR009030">
    <property type="entry name" value="Growth_fac_rcpt_cys_sf"/>
</dbReference>
<evidence type="ECO:0000259" key="23">
    <source>
        <dbReference type="PROSITE" id="PS50026"/>
    </source>
</evidence>
<feature type="domain" description="GRIP" evidence="24">
    <location>
        <begin position="1770"/>
        <end position="1819"/>
    </location>
</feature>
<dbReference type="InterPro" id="IPR000742">
    <property type="entry name" value="EGF"/>
</dbReference>
<feature type="compositionally biased region" description="Basic and acidic residues" evidence="21">
    <location>
        <begin position="1878"/>
        <end position="1894"/>
    </location>
</feature>
<dbReference type="Gene3D" id="2.10.25.10">
    <property type="entry name" value="Laminin"/>
    <property type="match status" value="6"/>
</dbReference>
<accession>A0A6B0R757</accession>
<keyword evidence="11" id="KW-0130">Cell adhesion</keyword>
<dbReference type="InterPro" id="IPR000008">
    <property type="entry name" value="C2_dom"/>
</dbReference>
<evidence type="ECO:0000313" key="25">
    <source>
        <dbReference type="EMBL" id="MXQ86019.1"/>
    </source>
</evidence>
<dbReference type="InterPro" id="IPR018097">
    <property type="entry name" value="EGF_Ca-bd_CS"/>
</dbReference>
<dbReference type="GO" id="GO:0007155">
    <property type="term" value="P:cell adhesion"/>
    <property type="evidence" value="ECO:0007669"/>
    <property type="project" value="UniProtKB-KW"/>
</dbReference>
<dbReference type="SMART" id="SM00181">
    <property type="entry name" value="EGF"/>
    <property type="match status" value="5"/>
</dbReference>
<dbReference type="InterPro" id="IPR055088">
    <property type="entry name" value="Fibulin_C"/>
</dbReference>
<feature type="domain" description="EGF-like" evidence="23">
    <location>
        <begin position="2086"/>
        <end position="2124"/>
    </location>
</feature>
<feature type="coiled-coil region" evidence="20">
    <location>
        <begin position="1684"/>
        <end position="1763"/>
    </location>
</feature>
<sequence>MSSWLGGLGSGLGQSLGQVGGSLASLTGQISNFTKDMLMEGTEEVEADLPNARRKEVEAIHTILRSENERLKKLCADLEEKHEASELQIKQQSMNYRHQLQQKEVEISHLKARQIALQDQLLKLQSAAQSVSSGAGGVPAAAASSSFGYGLSHHASGFHDDDMDFGDIISSQREINRLSNEVSRLESEVGHWRHIAQTSKAQGSVSSDQSDICKLQNIIKELKQNRSQEIDNHQHEMSVLQNAHQQKLTEITRRHREELSDYEDRIEELENLLQQGGPGIAETDHSKTQEMQKTIQVLQAEKVESRKKIEELENKIKDISKKLSSAENDRDVLRREQGRLNVENRQILEECESLKLECSKLQPYSEKQSDTMTEKERIPQSLSVEEVFRLQQALSDAENEIKRLSNLNQDNNLAEDNLKLKMHVQVLEKENSLLNQEKEELHMSLSKLNNEYEVVKSTAARDVDLDSELCDLRRNLEAKEQELNQSITEKEILIAELEELDKQNQEATKHMILIKDQLSKQQNGDNIISKLKKDLNDEKTRVHQLEDDKMNITRELDVQKEKLIQSELVLNDLHLSKQKLEDKVDDLVDQLNKSHTQNLSIQKENFELQEHIKQKEEELSRVRDELTQSLNQHSDSNFKDNLLKEREAEVRNLKQNLSEIERLNENLKEVAFDLKVENEKLNLACEDVRHQLEESLAGNSLIAVEKNAIVEALKLEKEQLEAELCQAEKRLLEEASKYEQTIEELSHARHSSTSALQLDHERLIKLNQEKDFEIAELKKNIEQMATDHKETKKILSSSLEEQKQLTQLVNEKEIFIEKLKERSSELQEELNKYTQALRKNEILRQTIEEKDRSLGSMKEENSHLKEELERLREQQSRAAPVAEPKTLDSITELESEINQLNMIKDNLEEEIKHHQKIIEDQNQSKIQLLQSLQEQKKEMDEFRYQHEQMNTTHTQLFLEKDEQIKNLQKTIEQIKTQLHEERPDVQTENSDIFQETKVQGLNIENGSEKHDLSKAETERLVKGIKERELEIKLLNEKNISLTKQIDQLSKDEVGKLTQIIQQKDLEIQALHARISSTSYPQDVVYLQQQLQAYAMEREQVLAVLSEKTRENSHLKTEYHKMMDIVAAKEAALNKLQDENKKLFTRFESSGQDMFKETIQNLSRIIREKDIEIDALSQKCQTLLTVLQASNSGNEVGGVNSNQFEELLQERDKLKQQVKKMEEWKQQVMTTVQNMQHESAQLQEELHQLQAQVLVDSNNSSKLQVDYTGLIQSYEQNETKLKNFGQELAQVQHSIGQLCNTKDLLLGKLDIISPQLSPESSTASQTAESLRTIKFDVSNESSKQEIEELRRSLQEKDATIRTLQENNHRLSDSIAASSELERKEHEQTDSEIKLLKEKQESLQKSLKEKDLLIKAKSDQLLSLNENFTNKVNENELLRQAVTNLKERTLILEMDICKLKGENEKIVETSRGKETEYQALQETNMKFSMMLREKEFECHSLKEKAVAFEQLLKEKEQGKTGELNQLLNAVKSMQEKTVMFQQERDQVMLALKQKQMENTAVQNEVQHLRDKELRLNQELERLRNHLLESEDSYTREALAAEDREAKLRKKVAILEEKLVSSSNAMENASHQANLQVESLQEQLNMVSKQRDETAQQLSVSQEQVKQYALSLSNLQMVLEHFQQEEKAMYSAELEKHKQLVAEWKKKAENLEEKLVSLQERLDEANAALDSASRLTEQLDLKEEQIEELKKQNELQQEMLDDVQKKLMNLVNSTEGKVDKVLMRNLFTGHFHTPKHQRHEVLRLMGSILGIKKEEMDQLLTEDQGGVTRWMTGWLGGGSKSVPSTPLRPSQQSLLNSSFSELFVKFLETESHPSVPPPKLSVHDMKPLDSPGRRKPDTSTPESFKGKYLMEYLQSNLNTGLYFMELKILTVTVLALCLPTPGNAQQQCTNGFDLDRSSGQCLDVDECRTIPEACRGDMMCVNQNGGYLCIPRTNPVYRGPYSNPYSNPYSASYPAAAPPLSAPNYPTISRPLICRFGYQMDESNQCVDVDECATDSHQCNPTQICINTEGGYTCSCTDGYWLLEGQCLDIDECRYGYCQQLCANVPGSYSCTCNPGFTLNEDGRSCQDVNECATENPCVQTCVNTYGSFICRCDPGYELEDDGVHCSDMDECSFSEFLCQHECVNQPGTYFCSCPAGYILLDDNRSCQDINECEHRNHTCILQQTCYNLQGGFKCIDPIRCEEPYLRISDNRCMCPAENPGCRDQPFTILYRDMDVVSGRSVPADIFQMQATTRYPGAYYIFQIKSGNEGREFYMRQTGPISATLVMTRPIKGPRDIQLDLEMITVNTVINFRGSSVIRLRIYVSQLDFLHSNNTPWSRCQHLDQPQVGCTEDYLLSKLPSDGKEVPFVVPRFKLSYIQPRMQGTPSQLEELEGSARASFGDRKAELSSSAQHGPSYDVYNPFYKYQHVSPDLSRRFPPRSEATRLYGSVCDLRTNRLPSSPGLSKSMFDLTSSSQRFIQRHDSLSSVPSSSSSRKNSQGSNRSLDTITLSGDERDWGRLNVKVFYNSSVEQIWITVLQCRDLSWPSRYGDTPTISVKGILTLPKPVHFKSSVKEGSNNIEFMETFVFSIKLQSLQTVRLVFKIQTQTPRKKTIGECSLSLRTLSTQEMDYSLDISPPSKISVCHAELELGTCFQAVNSRIQLQILEAQYLPSSSTPLTLSFFVKVAMFSSGELIYKKKTRLLKASNGRVKWGETMIFPLIQSEKEIIFLIKLYSRSSVGRRHFVGQIWISEDSNNTEAVSQWKETVTHPEKICEKWHIGKWLSLVPE</sequence>